<organism evidence="10 11">
    <name type="scientific">Haematospirillum jordaniae</name>
    <dbReference type="NCBI Taxonomy" id="1549855"/>
    <lineage>
        <taxon>Bacteria</taxon>
        <taxon>Pseudomonadati</taxon>
        <taxon>Pseudomonadota</taxon>
        <taxon>Alphaproteobacteria</taxon>
        <taxon>Rhodospirillales</taxon>
        <taxon>Novispirillaceae</taxon>
        <taxon>Haematospirillum</taxon>
    </lineage>
</organism>
<keyword evidence="11" id="KW-1185">Reference proteome</keyword>
<evidence type="ECO:0000256" key="5">
    <source>
        <dbReference type="ARBA" id="ARBA00023163"/>
    </source>
</evidence>
<keyword evidence="2" id="KW-0902">Two-component regulatory system</keyword>
<dbReference type="GeneID" id="53315930"/>
<dbReference type="Pfam" id="PF00072">
    <property type="entry name" value="Response_reg"/>
    <property type="match status" value="1"/>
</dbReference>
<dbReference type="InterPro" id="IPR036388">
    <property type="entry name" value="WH-like_DNA-bd_sf"/>
</dbReference>
<sequence length="227" mass="25638">MRLLIIEDESALQSQLFQTLRSYGYAVDVSADGEDGHFLGESIPFDAIVLDLGLPGIDGLSILKKWRESGINTPVLILTARSSWQEKVDGIDAGADDYLAKPFRMEELLARIRALIRRSNGHSSNELACEPVQLDTRTGRVMVRDKLVPLTSHEYRVLSYLMHHQGRIISRSELTEHLYAQDFDRDSNTIEVFIGRLRRKLGCDIIQTVRGLGYRVLPENTIQRTGS</sequence>
<evidence type="ECO:0000256" key="4">
    <source>
        <dbReference type="ARBA" id="ARBA00023125"/>
    </source>
</evidence>
<evidence type="ECO:0000313" key="10">
    <source>
        <dbReference type="EMBL" id="AMW34153.1"/>
    </source>
</evidence>
<dbReference type="OrthoDB" id="9802426at2"/>
<keyword evidence="5" id="KW-0804">Transcription</keyword>
<evidence type="ECO:0000256" key="7">
    <source>
        <dbReference type="PROSITE-ProRule" id="PRU01091"/>
    </source>
</evidence>
<dbReference type="PROSITE" id="PS50110">
    <property type="entry name" value="RESPONSE_REGULATORY"/>
    <property type="match status" value="1"/>
</dbReference>
<dbReference type="PANTHER" id="PTHR48111:SF37">
    <property type="entry name" value="RESPONSE REGULATOR PROTEIN CARR"/>
    <property type="match status" value="1"/>
</dbReference>
<dbReference type="SMART" id="SM00862">
    <property type="entry name" value="Trans_reg_C"/>
    <property type="match status" value="1"/>
</dbReference>
<dbReference type="STRING" id="1549855.AY555_02020"/>
<feature type="DNA-binding region" description="OmpR/PhoB-type" evidence="7">
    <location>
        <begin position="124"/>
        <end position="218"/>
    </location>
</feature>
<name>A0A143DD03_9PROT</name>
<keyword evidence="3" id="KW-0805">Transcription regulation</keyword>
<evidence type="ECO:0000256" key="2">
    <source>
        <dbReference type="ARBA" id="ARBA00023012"/>
    </source>
</evidence>
<dbReference type="PROSITE" id="PS51755">
    <property type="entry name" value="OMPR_PHOB"/>
    <property type="match status" value="1"/>
</dbReference>
<dbReference type="InterPro" id="IPR001867">
    <property type="entry name" value="OmpR/PhoB-type_DNA-bd"/>
</dbReference>
<dbReference type="KEGG" id="hjo:AY555_02020"/>
<feature type="modified residue" description="4-aspartylphosphate" evidence="6">
    <location>
        <position position="51"/>
    </location>
</feature>
<dbReference type="Gene3D" id="6.10.250.690">
    <property type="match status" value="1"/>
</dbReference>
<evidence type="ECO:0000256" key="1">
    <source>
        <dbReference type="ARBA" id="ARBA00022553"/>
    </source>
</evidence>
<dbReference type="GO" id="GO:0006355">
    <property type="term" value="P:regulation of DNA-templated transcription"/>
    <property type="evidence" value="ECO:0007669"/>
    <property type="project" value="InterPro"/>
</dbReference>
<feature type="domain" description="Response regulatory" evidence="8">
    <location>
        <begin position="2"/>
        <end position="116"/>
    </location>
</feature>
<dbReference type="GO" id="GO:0032993">
    <property type="term" value="C:protein-DNA complex"/>
    <property type="evidence" value="ECO:0007669"/>
    <property type="project" value="TreeGrafter"/>
</dbReference>
<dbReference type="Proteomes" id="UP000076066">
    <property type="component" value="Chromosome"/>
</dbReference>
<dbReference type="AlphaFoldDB" id="A0A143DD03"/>
<evidence type="ECO:0000256" key="3">
    <source>
        <dbReference type="ARBA" id="ARBA00023015"/>
    </source>
</evidence>
<dbReference type="SMART" id="SM00448">
    <property type="entry name" value="REC"/>
    <property type="match status" value="1"/>
</dbReference>
<dbReference type="CDD" id="cd19934">
    <property type="entry name" value="REC_OmpR_EcPhoP-like"/>
    <property type="match status" value="1"/>
</dbReference>
<dbReference type="InterPro" id="IPR039420">
    <property type="entry name" value="WalR-like"/>
</dbReference>
<dbReference type="InterPro" id="IPR001789">
    <property type="entry name" value="Sig_transdc_resp-reg_receiver"/>
</dbReference>
<dbReference type="GO" id="GO:0000156">
    <property type="term" value="F:phosphorelay response regulator activity"/>
    <property type="evidence" value="ECO:0007669"/>
    <property type="project" value="TreeGrafter"/>
</dbReference>
<feature type="domain" description="OmpR/PhoB-type" evidence="9">
    <location>
        <begin position="124"/>
        <end position="218"/>
    </location>
</feature>
<evidence type="ECO:0000313" key="11">
    <source>
        <dbReference type="Proteomes" id="UP000076066"/>
    </source>
</evidence>
<keyword evidence="1 6" id="KW-0597">Phosphoprotein</keyword>
<dbReference type="GO" id="GO:0005829">
    <property type="term" value="C:cytosol"/>
    <property type="evidence" value="ECO:0007669"/>
    <property type="project" value="TreeGrafter"/>
</dbReference>
<dbReference type="Pfam" id="PF00486">
    <property type="entry name" value="Trans_reg_C"/>
    <property type="match status" value="1"/>
</dbReference>
<reference evidence="10 11" key="1">
    <citation type="submission" date="2016-02" db="EMBL/GenBank/DDBJ databases">
        <title>Complete Genome of H5569, the type strain of the newly described species Haematospirillium jordaniae.</title>
        <authorList>
            <person name="Nicholson A.C."/>
            <person name="Humrighouse B.W."/>
            <person name="Loparov V."/>
            <person name="McQuiston J.R."/>
        </authorList>
    </citation>
    <scope>NUCLEOTIDE SEQUENCE [LARGE SCALE GENOMIC DNA]</scope>
    <source>
        <strain evidence="10 11">H5569</strain>
    </source>
</reference>
<accession>A0A143DD03</accession>
<evidence type="ECO:0000259" key="8">
    <source>
        <dbReference type="PROSITE" id="PS50110"/>
    </source>
</evidence>
<dbReference type="InterPro" id="IPR011006">
    <property type="entry name" value="CheY-like_superfamily"/>
</dbReference>
<dbReference type="Gene3D" id="1.10.10.10">
    <property type="entry name" value="Winged helix-like DNA-binding domain superfamily/Winged helix DNA-binding domain"/>
    <property type="match status" value="1"/>
</dbReference>
<dbReference type="GO" id="GO:0000976">
    <property type="term" value="F:transcription cis-regulatory region binding"/>
    <property type="evidence" value="ECO:0007669"/>
    <property type="project" value="TreeGrafter"/>
</dbReference>
<dbReference type="CDD" id="cd00383">
    <property type="entry name" value="trans_reg_C"/>
    <property type="match status" value="1"/>
</dbReference>
<dbReference type="EMBL" id="CP014525">
    <property type="protein sequence ID" value="AMW34153.1"/>
    <property type="molecule type" value="Genomic_DNA"/>
</dbReference>
<evidence type="ECO:0000256" key="6">
    <source>
        <dbReference type="PROSITE-ProRule" id="PRU00169"/>
    </source>
</evidence>
<proteinExistence type="predicted"/>
<dbReference type="SUPFAM" id="SSF52172">
    <property type="entry name" value="CheY-like"/>
    <property type="match status" value="1"/>
</dbReference>
<protein>
    <submittedName>
        <fullName evidence="10">Two-component system response regulator</fullName>
    </submittedName>
</protein>
<keyword evidence="4 7" id="KW-0238">DNA-binding</keyword>
<dbReference type="Gene3D" id="3.40.50.2300">
    <property type="match status" value="1"/>
</dbReference>
<dbReference type="FunFam" id="3.40.50.2300:FF:000002">
    <property type="entry name" value="DNA-binding response regulator PhoP"/>
    <property type="match status" value="1"/>
</dbReference>
<dbReference type="RefSeq" id="WP_066132760.1">
    <property type="nucleotide sequence ID" value="NZ_CP014525.1"/>
</dbReference>
<evidence type="ECO:0000259" key="9">
    <source>
        <dbReference type="PROSITE" id="PS51755"/>
    </source>
</evidence>
<gene>
    <name evidence="10" type="ORF">AY555_02020</name>
</gene>
<dbReference type="PANTHER" id="PTHR48111">
    <property type="entry name" value="REGULATOR OF RPOS"/>
    <property type="match status" value="1"/>
</dbReference>